<evidence type="ECO:0000313" key="4">
    <source>
        <dbReference type="RefSeq" id="XP_004512843.1"/>
    </source>
</evidence>
<evidence type="ECO:0000256" key="1">
    <source>
        <dbReference type="ARBA" id="ARBA00010820"/>
    </source>
</evidence>
<dbReference type="GO" id="GO:0005634">
    <property type="term" value="C:nucleus"/>
    <property type="evidence" value="ECO:0007669"/>
    <property type="project" value="TreeGrafter"/>
</dbReference>
<dbReference type="InterPro" id="IPR007592">
    <property type="entry name" value="GEBP"/>
</dbReference>
<proteinExistence type="inferred from homology"/>
<organism evidence="3 4">
    <name type="scientific">Cicer arietinum</name>
    <name type="common">Chickpea</name>
    <name type="synonym">Garbanzo</name>
    <dbReference type="NCBI Taxonomy" id="3827"/>
    <lineage>
        <taxon>Eukaryota</taxon>
        <taxon>Viridiplantae</taxon>
        <taxon>Streptophyta</taxon>
        <taxon>Embryophyta</taxon>
        <taxon>Tracheophyta</taxon>
        <taxon>Spermatophyta</taxon>
        <taxon>Magnoliopsida</taxon>
        <taxon>eudicotyledons</taxon>
        <taxon>Gunneridae</taxon>
        <taxon>Pentapetalae</taxon>
        <taxon>rosids</taxon>
        <taxon>fabids</taxon>
        <taxon>Fabales</taxon>
        <taxon>Fabaceae</taxon>
        <taxon>Papilionoideae</taxon>
        <taxon>50 kb inversion clade</taxon>
        <taxon>NPAAA clade</taxon>
        <taxon>Hologalegina</taxon>
        <taxon>IRL clade</taxon>
        <taxon>Cicereae</taxon>
        <taxon>Cicer</taxon>
    </lineage>
</organism>
<feature type="domain" description="Glabrous enhancer-binding protein-like DBD" evidence="2">
    <location>
        <begin position="19"/>
        <end position="105"/>
    </location>
</feature>
<dbReference type="STRING" id="3827.A0A1S2Z0G7"/>
<dbReference type="Proteomes" id="UP000087171">
    <property type="component" value="Chromosome Ca8"/>
</dbReference>
<name>A0A1S2Z0G7_CICAR</name>
<dbReference type="GO" id="GO:0006355">
    <property type="term" value="P:regulation of DNA-templated transcription"/>
    <property type="evidence" value="ECO:0007669"/>
    <property type="project" value="InterPro"/>
</dbReference>
<dbReference type="Pfam" id="PF04504">
    <property type="entry name" value="GeBP-like_DBD"/>
    <property type="match status" value="1"/>
</dbReference>
<protein>
    <submittedName>
        <fullName evidence="4">Probable transcription factor At4g00390</fullName>
    </submittedName>
</protein>
<dbReference type="PANTHER" id="PTHR31662">
    <property type="entry name" value="BNAANNG10740D PROTEIN-RELATED"/>
    <property type="match status" value="1"/>
</dbReference>
<reference evidence="3" key="1">
    <citation type="journal article" date="2013" name="Nat. Biotechnol.">
        <title>Draft genome sequence of chickpea (Cicer arietinum) provides a resource for trait improvement.</title>
        <authorList>
            <person name="Varshney R.K."/>
            <person name="Song C."/>
            <person name="Saxena R.K."/>
            <person name="Azam S."/>
            <person name="Yu S."/>
            <person name="Sharpe A.G."/>
            <person name="Cannon S."/>
            <person name="Baek J."/>
            <person name="Rosen B.D."/>
            <person name="Tar'an B."/>
            <person name="Millan T."/>
            <person name="Zhang X."/>
            <person name="Ramsay L.D."/>
            <person name="Iwata A."/>
            <person name="Wang Y."/>
            <person name="Nelson W."/>
            <person name="Farmer A.D."/>
            <person name="Gaur P.M."/>
            <person name="Soderlund C."/>
            <person name="Penmetsa R.V."/>
            <person name="Xu C."/>
            <person name="Bharti A.K."/>
            <person name="He W."/>
            <person name="Winter P."/>
            <person name="Zhao S."/>
            <person name="Hane J.K."/>
            <person name="Carrasquilla-Garcia N."/>
            <person name="Condie J.A."/>
            <person name="Upadhyaya H.D."/>
            <person name="Luo M.C."/>
            <person name="Thudi M."/>
            <person name="Gowda C.L."/>
            <person name="Singh N.P."/>
            <person name="Lichtenzveig J."/>
            <person name="Gali K.K."/>
            <person name="Rubio J."/>
            <person name="Nadarajan N."/>
            <person name="Dolezel J."/>
            <person name="Bansal K.C."/>
            <person name="Xu X."/>
            <person name="Edwards D."/>
            <person name="Zhang G."/>
            <person name="Kahl G."/>
            <person name="Gil J."/>
            <person name="Singh K.B."/>
            <person name="Datta S.K."/>
            <person name="Jackson S.A."/>
            <person name="Wang J."/>
            <person name="Cook D.R."/>
        </authorList>
    </citation>
    <scope>NUCLEOTIDE SEQUENCE [LARGE SCALE GENOMIC DNA]</scope>
    <source>
        <strain evidence="3">cv. CDC Frontier</strain>
    </source>
</reference>
<dbReference type="PANTHER" id="PTHR31662:SF33">
    <property type="entry name" value="DNA-BINDING STOREKEEPER PROTEIN TRANSCRIPTIONAL REGULATOR-LIKE PROTEIN"/>
    <property type="match status" value="1"/>
</dbReference>
<reference evidence="4" key="2">
    <citation type="submission" date="2025-08" db="UniProtKB">
        <authorList>
            <consortium name="RefSeq"/>
        </authorList>
    </citation>
    <scope>IDENTIFICATION</scope>
    <source>
        <tissue evidence="4">Etiolated seedlings</tissue>
    </source>
</reference>
<keyword evidence="3" id="KW-1185">Reference proteome</keyword>
<accession>A0A1S2Z0G7</accession>
<comment type="similarity">
    <text evidence="1">Belongs to the GeBP family.</text>
</comment>
<gene>
    <name evidence="4" type="primary">LOC101498571</name>
</gene>
<dbReference type="AlphaFoldDB" id="A0A1S2Z0G7"/>
<evidence type="ECO:0000259" key="2">
    <source>
        <dbReference type="Pfam" id="PF04504"/>
    </source>
</evidence>
<dbReference type="OrthoDB" id="661680at2759"/>
<dbReference type="PaxDb" id="3827-XP_004512843.1"/>
<dbReference type="RefSeq" id="XP_004512843.1">
    <property type="nucleotide sequence ID" value="XM_004512786.1"/>
</dbReference>
<evidence type="ECO:0000313" key="3">
    <source>
        <dbReference type="Proteomes" id="UP000087171"/>
    </source>
</evidence>
<sequence>MVKEMKSFEQGSSSTRKLFERVFSENDEVVILQGVAARKVVNIYSDDAEIYNYFKEKLSFKPSQAQLKEKIRKLRMKFIGKVKNKLPIFPRQHDLRLYNLSKKVWIPKTKELDENGLKNMFESGRKLLNKKTKAEFDERWNKLKLMEIDYLNYRSAFCEDLSKTLSSVGSLDRRLLTKRWFYPGQATKAGDLGGNRERKEREGEEAGWSSWLTRQAHDLKIAGSNPAPAMS</sequence>
<dbReference type="InterPro" id="IPR053932">
    <property type="entry name" value="GeBP-like_DBD"/>
</dbReference>